<dbReference type="SUPFAM" id="SSF52047">
    <property type="entry name" value="RNI-like"/>
    <property type="match status" value="1"/>
</dbReference>
<dbReference type="InterPro" id="IPR032675">
    <property type="entry name" value="LRR_dom_sf"/>
</dbReference>
<dbReference type="AlphaFoldDB" id="A0A0C9VGL6"/>
<dbReference type="CDD" id="cd09917">
    <property type="entry name" value="F-box_SF"/>
    <property type="match status" value="1"/>
</dbReference>
<keyword evidence="2" id="KW-1185">Reference proteome</keyword>
<dbReference type="Gene3D" id="3.80.10.10">
    <property type="entry name" value="Ribonuclease Inhibitor"/>
    <property type="match status" value="1"/>
</dbReference>
<gene>
    <name evidence="1" type="ORF">M422DRAFT_32214</name>
</gene>
<dbReference type="Proteomes" id="UP000054279">
    <property type="component" value="Unassembled WGS sequence"/>
</dbReference>
<dbReference type="InterPro" id="IPR036047">
    <property type="entry name" value="F-box-like_dom_sf"/>
</dbReference>
<name>A0A0C9VGL6_SPHS4</name>
<sequence length="547" mass="61603">MTHTPPLPTELLHLVFTFCSNPTLFSSCRVSKAWLEPALSVLWKDVPHPTVLFRLLEPWDAKVTFEATMGKFSRPLRPRDWDAFDRYASRVRSVNWNERDSDITDGAKISRPVLAEIARIKPRFTLLPALCKLTVNAEHMDYMTLFLHPGLKELEIKFDNHGYSRGYNGVEGVVDGLQLIPAFAPGLQVLDVHCPYSVSLFNPLFCAVLRSLTSLKNLILPRYWLTDRVVEALGSLPHLERFNWRYDRGGGGPVDLVGFSATLQGQDSFSALSHFSLELDFSVVRTFLDQSTVLERLSSLDITTINRAPPLEIHQFLQMCAERSMSLKKLSVDGFPNEPTSVGVEDIINMQILEPILSCHNLTSFTIHYPTPLHLSEDDLHLIGIKLPKLRSLLLAESPFHLHPPLLSLSALLLVLEHYPHLEEIGLYLDGNSSFVNPAKLVKPHPTLRQFSVGASPLLPNNVGKVSLFLSRLMSTNLNSGTLGGINYSMGYDPSYEDTLSSAELRSREEFAGAWEDVDLKLPTLVAARDEERRIYEEILQSRRDQN</sequence>
<dbReference type="SUPFAM" id="SSF81383">
    <property type="entry name" value="F-box domain"/>
    <property type="match status" value="1"/>
</dbReference>
<accession>A0A0C9VGL6</accession>
<evidence type="ECO:0008006" key="3">
    <source>
        <dbReference type="Google" id="ProtNLM"/>
    </source>
</evidence>
<organism evidence="1 2">
    <name type="scientific">Sphaerobolus stellatus (strain SS14)</name>
    <dbReference type="NCBI Taxonomy" id="990650"/>
    <lineage>
        <taxon>Eukaryota</taxon>
        <taxon>Fungi</taxon>
        <taxon>Dikarya</taxon>
        <taxon>Basidiomycota</taxon>
        <taxon>Agaricomycotina</taxon>
        <taxon>Agaricomycetes</taxon>
        <taxon>Phallomycetidae</taxon>
        <taxon>Geastrales</taxon>
        <taxon>Sphaerobolaceae</taxon>
        <taxon>Sphaerobolus</taxon>
    </lineage>
</organism>
<evidence type="ECO:0000313" key="2">
    <source>
        <dbReference type="Proteomes" id="UP000054279"/>
    </source>
</evidence>
<reference evidence="1 2" key="1">
    <citation type="submission" date="2014-06" db="EMBL/GenBank/DDBJ databases">
        <title>Evolutionary Origins and Diversification of the Mycorrhizal Mutualists.</title>
        <authorList>
            <consortium name="DOE Joint Genome Institute"/>
            <consortium name="Mycorrhizal Genomics Consortium"/>
            <person name="Kohler A."/>
            <person name="Kuo A."/>
            <person name="Nagy L.G."/>
            <person name="Floudas D."/>
            <person name="Copeland A."/>
            <person name="Barry K.W."/>
            <person name="Cichocki N."/>
            <person name="Veneault-Fourrey C."/>
            <person name="LaButti K."/>
            <person name="Lindquist E.A."/>
            <person name="Lipzen A."/>
            <person name="Lundell T."/>
            <person name="Morin E."/>
            <person name="Murat C."/>
            <person name="Riley R."/>
            <person name="Ohm R."/>
            <person name="Sun H."/>
            <person name="Tunlid A."/>
            <person name="Henrissat B."/>
            <person name="Grigoriev I.V."/>
            <person name="Hibbett D.S."/>
            <person name="Martin F."/>
        </authorList>
    </citation>
    <scope>NUCLEOTIDE SEQUENCE [LARGE SCALE GENOMIC DNA]</scope>
    <source>
        <strain evidence="1 2">SS14</strain>
    </source>
</reference>
<dbReference type="OrthoDB" id="2447803at2759"/>
<dbReference type="EMBL" id="KN837143">
    <property type="protein sequence ID" value="KIJ40577.1"/>
    <property type="molecule type" value="Genomic_DNA"/>
</dbReference>
<evidence type="ECO:0000313" key="1">
    <source>
        <dbReference type="EMBL" id="KIJ40577.1"/>
    </source>
</evidence>
<proteinExistence type="predicted"/>
<protein>
    <recommendedName>
        <fullName evidence="3">F-box domain-containing protein</fullName>
    </recommendedName>
</protein>
<dbReference type="HOGENOM" id="CLU_021164_5_0_1"/>